<dbReference type="PANTHER" id="PTHR45661:SF3">
    <property type="entry name" value="IG-LIKE DOMAIN-CONTAINING PROTEIN"/>
    <property type="match status" value="1"/>
</dbReference>
<dbReference type="Pfam" id="PF13306">
    <property type="entry name" value="LRR_5"/>
    <property type="match status" value="1"/>
</dbReference>
<dbReference type="SUPFAM" id="SSF52058">
    <property type="entry name" value="L domain-like"/>
    <property type="match status" value="1"/>
</dbReference>
<dbReference type="EMBL" id="BLLK01000047">
    <property type="protein sequence ID" value="GFH55081.1"/>
    <property type="molecule type" value="Genomic_DNA"/>
</dbReference>
<dbReference type="InterPro" id="IPR026906">
    <property type="entry name" value="LRR_5"/>
</dbReference>
<dbReference type="InterPro" id="IPR053139">
    <property type="entry name" value="Surface_bspA-like"/>
</dbReference>
<sequence length="329" mass="38257">MTRNNHIFFYYPKVTKKCKRQSFSESILDKEVSMSFQHDAQLPRIIENTIDDEGVTSRHGSLTRSTRISSLRNRILKEFEEQQNIAKKRSPQSLSPKEKNRYEILVIMEGVTFIENSAFAGFKKLQIVIMSSTVKRIGRFAFCGCEKLTQILWSTNLEVIEYSAFYLCKSLREVFLPPSCRQVHANVFQHCKNLVMFVYPFGVNLSWWLFGNTKIEKISPIGEYIAPDVEEEEDDEYYDENYNRQVHEWLRSVHDDYPLHAACKSYDPSMEQIFAIVSERGLASLYVRDIFGLTGLDYLDANQFTSVGEVDIARYFVMRMMGEVLVGQT</sequence>
<accession>A0AAD3H9D9</accession>
<dbReference type="Gene3D" id="3.80.10.10">
    <property type="entry name" value="Ribonuclease Inhibitor"/>
    <property type="match status" value="1"/>
</dbReference>
<evidence type="ECO:0000313" key="2">
    <source>
        <dbReference type="Proteomes" id="UP001054902"/>
    </source>
</evidence>
<keyword evidence="2" id="KW-1185">Reference proteome</keyword>
<evidence type="ECO:0000313" key="1">
    <source>
        <dbReference type="EMBL" id="GFH55081.1"/>
    </source>
</evidence>
<name>A0AAD3H9D9_9STRA</name>
<gene>
    <name evidence="1" type="ORF">CTEN210_11557</name>
</gene>
<dbReference type="AlphaFoldDB" id="A0AAD3H9D9"/>
<organism evidence="1 2">
    <name type="scientific">Chaetoceros tenuissimus</name>
    <dbReference type="NCBI Taxonomy" id="426638"/>
    <lineage>
        <taxon>Eukaryota</taxon>
        <taxon>Sar</taxon>
        <taxon>Stramenopiles</taxon>
        <taxon>Ochrophyta</taxon>
        <taxon>Bacillariophyta</taxon>
        <taxon>Coscinodiscophyceae</taxon>
        <taxon>Chaetocerotophycidae</taxon>
        <taxon>Chaetocerotales</taxon>
        <taxon>Chaetocerotaceae</taxon>
        <taxon>Chaetoceros</taxon>
    </lineage>
</organism>
<proteinExistence type="predicted"/>
<comment type="caution">
    <text evidence="1">The sequence shown here is derived from an EMBL/GenBank/DDBJ whole genome shotgun (WGS) entry which is preliminary data.</text>
</comment>
<dbReference type="PANTHER" id="PTHR45661">
    <property type="entry name" value="SURFACE ANTIGEN"/>
    <property type="match status" value="1"/>
</dbReference>
<reference evidence="1 2" key="1">
    <citation type="journal article" date="2021" name="Sci. Rep.">
        <title>The genome of the diatom Chaetoceros tenuissimus carries an ancient integrated fragment of an extant virus.</title>
        <authorList>
            <person name="Hongo Y."/>
            <person name="Kimura K."/>
            <person name="Takaki Y."/>
            <person name="Yoshida Y."/>
            <person name="Baba S."/>
            <person name="Kobayashi G."/>
            <person name="Nagasaki K."/>
            <person name="Hano T."/>
            <person name="Tomaru Y."/>
        </authorList>
    </citation>
    <scope>NUCLEOTIDE SEQUENCE [LARGE SCALE GENOMIC DNA]</scope>
    <source>
        <strain evidence="1 2">NIES-3715</strain>
    </source>
</reference>
<dbReference type="Proteomes" id="UP001054902">
    <property type="component" value="Unassembled WGS sequence"/>
</dbReference>
<protein>
    <submittedName>
        <fullName evidence="1">Uncharacterized protein</fullName>
    </submittedName>
</protein>
<dbReference type="InterPro" id="IPR032675">
    <property type="entry name" value="LRR_dom_sf"/>
</dbReference>